<reference evidence="6 7" key="1">
    <citation type="submission" date="2019-03" db="EMBL/GenBank/DDBJ databases">
        <title>Metabolic potential of uncultured bacteria and archaea associated with petroleum seepage in deep-sea sediments.</title>
        <authorList>
            <person name="Dong X."/>
            <person name="Hubert C."/>
        </authorList>
    </citation>
    <scope>NUCLEOTIDE SEQUENCE [LARGE SCALE GENOMIC DNA]</scope>
    <source>
        <strain evidence="6">E29_bin36</strain>
    </source>
</reference>
<keyword evidence="1" id="KW-0479">Metal-binding</keyword>
<proteinExistence type="predicted"/>
<accession>A0A523XPY6</accession>
<organism evidence="6 7">
    <name type="scientific">candidate division TA06 bacterium</name>
    <dbReference type="NCBI Taxonomy" id="2250710"/>
    <lineage>
        <taxon>Bacteria</taxon>
        <taxon>Bacteria division TA06</taxon>
    </lineage>
</organism>
<sequence length="129" mass="14470">MIRGNNKIVAFCCENSAYLAADKAGRMRLHYPDNVRIIRVPCVGRVDLIHILTAFEKGAAGVLIMGCHEGACQHLTGNTRAKERAAYARNLLKEVGIDESRLRMANIAPDMAQQFVREIEDMTEKIKER</sequence>
<evidence type="ECO:0000256" key="2">
    <source>
        <dbReference type="ARBA" id="ARBA00023002"/>
    </source>
</evidence>
<evidence type="ECO:0000313" key="6">
    <source>
        <dbReference type="EMBL" id="TET81361.1"/>
    </source>
</evidence>
<evidence type="ECO:0000256" key="1">
    <source>
        <dbReference type="ARBA" id="ARBA00022723"/>
    </source>
</evidence>
<keyword evidence="3" id="KW-0408">Iron</keyword>
<protein>
    <submittedName>
        <fullName evidence="6">Hydrogenase iron-sulfur subunit</fullName>
    </submittedName>
</protein>
<dbReference type="GO" id="GO:0046872">
    <property type="term" value="F:metal ion binding"/>
    <property type="evidence" value="ECO:0007669"/>
    <property type="project" value="UniProtKB-KW"/>
</dbReference>
<dbReference type="GO" id="GO:0051536">
    <property type="term" value="F:iron-sulfur cluster binding"/>
    <property type="evidence" value="ECO:0007669"/>
    <property type="project" value="UniProtKB-KW"/>
</dbReference>
<dbReference type="Proteomes" id="UP000315534">
    <property type="component" value="Unassembled WGS sequence"/>
</dbReference>
<gene>
    <name evidence="6" type="ORF">E3J38_04025</name>
</gene>
<dbReference type="EMBL" id="SOIP01000246">
    <property type="protein sequence ID" value="TET81361.1"/>
    <property type="molecule type" value="Genomic_DNA"/>
</dbReference>
<evidence type="ECO:0000256" key="4">
    <source>
        <dbReference type="ARBA" id="ARBA00023014"/>
    </source>
</evidence>
<keyword evidence="4" id="KW-0411">Iron-sulfur</keyword>
<evidence type="ECO:0000313" key="7">
    <source>
        <dbReference type="Proteomes" id="UP000315534"/>
    </source>
</evidence>
<evidence type="ECO:0000259" key="5">
    <source>
        <dbReference type="Pfam" id="PF02662"/>
    </source>
</evidence>
<dbReference type="Pfam" id="PF02662">
    <property type="entry name" value="FlpD"/>
    <property type="match status" value="1"/>
</dbReference>
<feature type="domain" description="F420-non-reducing hydrogenase iron-sulfur subunit D" evidence="5">
    <location>
        <begin position="8"/>
        <end position="128"/>
    </location>
</feature>
<comment type="caution">
    <text evidence="6">The sequence shown here is derived from an EMBL/GenBank/DDBJ whole genome shotgun (WGS) entry which is preliminary data.</text>
</comment>
<dbReference type="InterPro" id="IPR003813">
    <property type="entry name" value="MvhD/FlpD"/>
</dbReference>
<dbReference type="GO" id="GO:0016491">
    <property type="term" value="F:oxidoreductase activity"/>
    <property type="evidence" value="ECO:0007669"/>
    <property type="project" value="UniProtKB-KW"/>
</dbReference>
<keyword evidence="2" id="KW-0560">Oxidoreductase</keyword>
<dbReference type="AlphaFoldDB" id="A0A523XPY6"/>
<evidence type="ECO:0000256" key="3">
    <source>
        <dbReference type="ARBA" id="ARBA00023004"/>
    </source>
</evidence>
<name>A0A523XPY6_UNCT6</name>